<keyword evidence="9 16" id="KW-0378">Hydrolase</keyword>
<dbReference type="Pfam" id="PF01612">
    <property type="entry name" value="DNA_pol_A_exo1"/>
    <property type="match status" value="1"/>
</dbReference>
<keyword evidence="11 16" id="KW-0239">DNA-directed DNA polymerase</keyword>
<dbReference type="SMART" id="SM00474">
    <property type="entry name" value="35EXOc"/>
    <property type="match status" value="1"/>
</dbReference>
<keyword evidence="13 16" id="KW-0234">DNA repair</keyword>
<dbReference type="InterPro" id="IPR029060">
    <property type="entry name" value="PIN-like_dom_sf"/>
</dbReference>
<dbReference type="GO" id="GO:0003887">
    <property type="term" value="F:DNA-directed DNA polymerase activity"/>
    <property type="evidence" value="ECO:0007669"/>
    <property type="project" value="UniProtKB-UniRule"/>
</dbReference>
<dbReference type="Gene3D" id="1.20.1060.10">
    <property type="entry name" value="Taq DNA Polymerase, Chain T, domain 4"/>
    <property type="match status" value="1"/>
</dbReference>
<evidence type="ECO:0000259" key="18">
    <source>
        <dbReference type="SMART" id="SM00475"/>
    </source>
</evidence>
<evidence type="ECO:0000313" key="21">
    <source>
        <dbReference type="Proteomes" id="UP000199452"/>
    </source>
</evidence>
<dbReference type="CDD" id="cd09859">
    <property type="entry name" value="PIN_53EXO"/>
    <property type="match status" value="1"/>
</dbReference>
<dbReference type="NCBIfam" id="TIGR00593">
    <property type="entry name" value="pola"/>
    <property type="match status" value="1"/>
</dbReference>
<dbReference type="EC" id="2.7.7.7" evidence="2 15"/>
<gene>
    <name evidence="16" type="primary">polA</name>
    <name evidence="20" type="ORF">SAMN05216323_100575</name>
</gene>
<dbReference type="PANTHER" id="PTHR10133">
    <property type="entry name" value="DNA POLYMERASE I"/>
    <property type="match status" value="1"/>
</dbReference>
<dbReference type="InterPro" id="IPR012337">
    <property type="entry name" value="RNaseH-like_sf"/>
</dbReference>
<dbReference type="Pfam" id="PF01367">
    <property type="entry name" value="5_3_exonuc"/>
    <property type="match status" value="1"/>
</dbReference>
<reference evidence="20 21" key="1">
    <citation type="submission" date="2016-09" db="EMBL/GenBank/DDBJ databases">
        <authorList>
            <person name="Capua I."/>
            <person name="De Benedictis P."/>
            <person name="Joannis T."/>
            <person name="Lombin L.H."/>
            <person name="Cattoli G."/>
        </authorList>
    </citation>
    <scope>NUCLEOTIDE SEQUENCE [LARGE SCALE GENOMIC DNA]</scope>
    <source>
        <strain evidence="20 21">A7P-90m</strain>
    </source>
</reference>
<dbReference type="Proteomes" id="UP000199452">
    <property type="component" value="Unassembled WGS sequence"/>
</dbReference>
<dbReference type="InterPro" id="IPR002298">
    <property type="entry name" value="DNA_polymerase_A"/>
</dbReference>
<keyword evidence="5 16" id="KW-0548">Nucleotidyltransferase</keyword>
<dbReference type="SUPFAM" id="SSF56672">
    <property type="entry name" value="DNA/RNA polymerases"/>
    <property type="match status" value="1"/>
</dbReference>
<dbReference type="GO" id="GO:0008408">
    <property type="term" value="F:3'-5' exonuclease activity"/>
    <property type="evidence" value="ECO:0007669"/>
    <property type="project" value="UniProtKB-UniRule"/>
</dbReference>
<accession>A0A1G6GZZ7</accession>
<protein>
    <recommendedName>
        <fullName evidence="3 15">DNA polymerase I</fullName>
        <ecNumber evidence="2 15">2.7.7.7</ecNumber>
    </recommendedName>
</protein>
<dbReference type="Gene3D" id="3.30.420.10">
    <property type="entry name" value="Ribonuclease H-like superfamily/Ribonuclease H"/>
    <property type="match status" value="1"/>
</dbReference>
<evidence type="ECO:0000256" key="2">
    <source>
        <dbReference type="ARBA" id="ARBA00012417"/>
    </source>
</evidence>
<proteinExistence type="inferred from homology"/>
<comment type="function">
    <text evidence="16">In addition to polymerase activity, this DNA polymerase exhibits 3'-5' and 5'-3' exonuclease activity.</text>
</comment>
<evidence type="ECO:0000256" key="4">
    <source>
        <dbReference type="ARBA" id="ARBA00022679"/>
    </source>
</evidence>
<dbReference type="SUPFAM" id="SSF88723">
    <property type="entry name" value="PIN domain-like"/>
    <property type="match status" value="1"/>
</dbReference>
<dbReference type="InterPro" id="IPR019760">
    <property type="entry name" value="DNA-dir_DNA_pol_A_CS"/>
</dbReference>
<dbReference type="SUPFAM" id="SSF47807">
    <property type="entry name" value="5' to 3' exonuclease, C-terminal subdomain"/>
    <property type="match status" value="1"/>
</dbReference>
<feature type="domain" description="DNA-directed DNA polymerase family A palm" evidence="19">
    <location>
        <begin position="682"/>
        <end position="889"/>
    </location>
</feature>
<dbReference type="Gene3D" id="3.30.70.370">
    <property type="match status" value="1"/>
</dbReference>
<dbReference type="InterPro" id="IPR043502">
    <property type="entry name" value="DNA/RNA_pol_sf"/>
</dbReference>
<feature type="domain" description="3'-5' exonuclease" evidence="17">
    <location>
        <begin position="328"/>
        <end position="509"/>
    </location>
</feature>
<dbReference type="InterPro" id="IPR020046">
    <property type="entry name" value="5-3_exonucl_a-hlix_arch_N"/>
</dbReference>
<dbReference type="CDD" id="cd09898">
    <property type="entry name" value="H3TH_53EXO"/>
    <property type="match status" value="1"/>
</dbReference>
<dbReference type="Gene3D" id="1.10.150.20">
    <property type="entry name" value="5' to 3' exonuclease, C-terminal subdomain"/>
    <property type="match status" value="2"/>
</dbReference>
<evidence type="ECO:0000256" key="7">
    <source>
        <dbReference type="ARBA" id="ARBA00022722"/>
    </source>
</evidence>
<dbReference type="SMART" id="SM00482">
    <property type="entry name" value="POLAc"/>
    <property type="match status" value="1"/>
</dbReference>
<dbReference type="GO" id="GO:0008409">
    <property type="term" value="F:5'-3' exonuclease activity"/>
    <property type="evidence" value="ECO:0007669"/>
    <property type="project" value="UniProtKB-UniRule"/>
</dbReference>
<keyword evidence="6 16" id="KW-0235">DNA replication</keyword>
<dbReference type="FunFam" id="1.10.150.20:FF:000002">
    <property type="entry name" value="DNA polymerase I"/>
    <property type="match status" value="1"/>
</dbReference>
<dbReference type="AlphaFoldDB" id="A0A1G6GZZ7"/>
<evidence type="ECO:0000259" key="17">
    <source>
        <dbReference type="SMART" id="SM00474"/>
    </source>
</evidence>
<evidence type="ECO:0000256" key="9">
    <source>
        <dbReference type="ARBA" id="ARBA00022801"/>
    </source>
</evidence>
<evidence type="ECO:0000259" key="19">
    <source>
        <dbReference type="SMART" id="SM00482"/>
    </source>
</evidence>
<evidence type="ECO:0000256" key="5">
    <source>
        <dbReference type="ARBA" id="ARBA00022695"/>
    </source>
</evidence>
<dbReference type="InterPro" id="IPR020045">
    <property type="entry name" value="DNA_polI_H3TH"/>
</dbReference>
<dbReference type="Gene3D" id="3.40.50.1010">
    <property type="entry name" value="5'-nuclease"/>
    <property type="match status" value="1"/>
</dbReference>
<keyword evidence="10 16" id="KW-0269">Exonuclease</keyword>
<dbReference type="InterPro" id="IPR036279">
    <property type="entry name" value="5-3_exonuclease_C_sf"/>
</dbReference>
<evidence type="ECO:0000256" key="8">
    <source>
        <dbReference type="ARBA" id="ARBA00022763"/>
    </source>
</evidence>
<evidence type="ECO:0000256" key="13">
    <source>
        <dbReference type="ARBA" id="ARBA00023204"/>
    </source>
</evidence>
<evidence type="ECO:0000256" key="1">
    <source>
        <dbReference type="ARBA" id="ARBA00007705"/>
    </source>
</evidence>
<evidence type="ECO:0000256" key="14">
    <source>
        <dbReference type="ARBA" id="ARBA00049244"/>
    </source>
</evidence>
<dbReference type="InterPro" id="IPR002562">
    <property type="entry name" value="3'-5'_exonuclease_dom"/>
</dbReference>
<dbReference type="CDD" id="cd06139">
    <property type="entry name" value="DNA_polA_I_Ecoli_like_exo"/>
    <property type="match status" value="1"/>
</dbReference>
<evidence type="ECO:0000256" key="12">
    <source>
        <dbReference type="ARBA" id="ARBA00023125"/>
    </source>
</evidence>
<dbReference type="NCBIfam" id="NF004397">
    <property type="entry name" value="PRK05755.1"/>
    <property type="match status" value="1"/>
</dbReference>
<keyword evidence="7" id="KW-0540">Nuclease</keyword>
<dbReference type="SMART" id="SM00279">
    <property type="entry name" value="HhH2"/>
    <property type="match status" value="1"/>
</dbReference>
<dbReference type="SUPFAM" id="SSF53098">
    <property type="entry name" value="Ribonuclease H-like"/>
    <property type="match status" value="1"/>
</dbReference>
<keyword evidence="8 16" id="KW-0227">DNA damage</keyword>
<dbReference type="Pfam" id="PF02739">
    <property type="entry name" value="5_3_exonuc_N"/>
    <property type="match status" value="1"/>
</dbReference>
<keyword evidence="21" id="KW-1185">Reference proteome</keyword>
<dbReference type="PRINTS" id="PR00868">
    <property type="entry name" value="DNAPOLI"/>
</dbReference>
<dbReference type="InterPro" id="IPR008918">
    <property type="entry name" value="HhH2"/>
</dbReference>
<dbReference type="FunFam" id="1.10.150.20:FF:000003">
    <property type="entry name" value="DNA polymerase I"/>
    <property type="match status" value="1"/>
</dbReference>
<keyword evidence="12 16" id="KW-0238">DNA-binding</keyword>
<sequence>MKKKIFLLDAYALIYRSHYAFINRPITNSKGQITSAVFGFVKTLQELIKAEKPTHLAVAFDPAGLTFRSDIYPPYKAQRPATPEDIKWAVPVIKSILKAYNIPVVQVSGFEADDVIGTLAKRFADNDAEVFMYTPDKDYIQLVSDNIYLYKPKKSGNEAEVLGVTEVCEQFGLSSPIKFIDILALWGDVSDNIPGAKGIGEKTATKLIAEFGSAEEVIANAGTLKGKIQDIVTSHADSILLSKTLATIDLNVPIALELDSLVLQPANNQELIMLFEELEFRSMLKDLSQTPVPKLVPAGVPTQGDLFDTGLFASTSSYKTIADFSKKYQLVDNENNLMLFLDKLKYVNAFCFDTETTSLDVFNCSLVGIAFSWEVNHGYFVYLPKESVVRERWMKELSLFLTSPKILKIGQNLKFDIMVLAQNGISVAGPLFDTMIAHYLLDPESRHGMDLLSERYLNYKPIGITDLIGSKGVSQLNMSQVSPERVSEYACEDADVTWQLYEIFKREIEDKQLTKLFYDIELPLVSVLAEMEMAGVRVDISSLEAYGIVLNGQLIDLDNDIKRLAGLPDLNISSPKQLGYVLFDILKLGDGSDSVKKTKSKQYSTSEEVLQKMIGQHEIVGKILDFRSLKKLLSSYIESIPQLINSKTGLIHSNFNQAVTSTGRLSSNNPNLQNIPVRGERGREIRKAFIPINTESVLLSADYSQIELRIMAHLSGDQGLIDAFIAGEDIHTATAAKIFGMPLSEVTRDMRSKAKTANFGIIYGISSFGLSQRLNIGRAEAKALIDGYFNSYPGVKSYMENVVAKARETGFVDTIFGRRRYLPGIGSNNQMMRGLAERNAINAPIQGSAADIIKIAMIAIQKEIKGSDLVSKMIMQVHDELVFNVLESELDVVRPMVTSCMQDAVALSVPLIVESGIGNTWLDAH</sequence>
<dbReference type="STRING" id="1640674.SAMN05216323_100575"/>
<evidence type="ECO:0000256" key="16">
    <source>
        <dbReference type="RuleBase" id="RU004460"/>
    </source>
</evidence>
<dbReference type="EMBL" id="FMYP01000005">
    <property type="protein sequence ID" value="SDB87484.1"/>
    <property type="molecule type" value="Genomic_DNA"/>
</dbReference>
<dbReference type="Pfam" id="PF00476">
    <property type="entry name" value="DNA_pol_A"/>
    <property type="match status" value="1"/>
</dbReference>
<evidence type="ECO:0000256" key="3">
    <source>
        <dbReference type="ARBA" id="ARBA00020311"/>
    </source>
</evidence>
<name>A0A1G6GZZ7_9BACT</name>
<dbReference type="GO" id="GO:0006302">
    <property type="term" value="P:double-strand break repair"/>
    <property type="evidence" value="ECO:0007669"/>
    <property type="project" value="TreeGrafter"/>
</dbReference>
<dbReference type="OrthoDB" id="9806424at2"/>
<dbReference type="SMART" id="SM00475">
    <property type="entry name" value="53EXOc"/>
    <property type="match status" value="1"/>
</dbReference>
<evidence type="ECO:0000256" key="10">
    <source>
        <dbReference type="ARBA" id="ARBA00022839"/>
    </source>
</evidence>
<dbReference type="PANTHER" id="PTHR10133:SF27">
    <property type="entry name" value="DNA POLYMERASE NU"/>
    <property type="match status" value="1"/>
</dbReference>
<evidence type="ECO:0000256" key="6">
    <source>
        <dbReference type="ARBA" id="ARBA00022705"/>
    </source>
</evidence>
<dbReference type="GO" id="GO:0003677">
    <property type="term" value="F:DNA binding"/>
    <property type="evidence" value="ECO:0007669"/>
    <property type="project" value="UniProtKB-UniRule"/>
</dbReference>
<dbReference type="InterPro" id="IPR018320">
    <property type="entry name" value="DNA_polymerase_1"/>
</dbReference>
<dbReference type="GO" id="GO:0006261">
    <property type="term" value="P:DNA-templated DNA replication"/>
    <property type="evidence" value="ECO:0007669"/>
    <property type="project" value="UniProtKB-UniRule"/>
</dbReference>
<keyword evidence="4 16" id="KW-0808">Transferase</keyword>
<dbReference type="CDD" id="cd08637">
    <property type="entry name" value="DNA_pol_A_pol_I_C"/>
    <property type="match status" value="1"/>
</dbReference>
<evidence type="ECO:0000256" key="15">
    <source>
        <dbReference type="NCBIfam" id="TIGR00593"/>
    </source>
</evidence>
<comment type="catalytic activity">
    <reaction evidence="14 16">
        <text>DNA(n) + a 2'-deoxyribonucleoside 5'-triphosphate = DNA(n+1) + diphosphate</text>
        <dbReference type="Rhea" id="RHEA:22508"/>
        <dbReference type="Rhea" id="RHEA-COMP:17339"/>
        <dbReference type="Rhea" id="RHEA-COMP:17340"/>
        <dbReference type="ChEBI" id="CHEBI:33019"/>
        <dbReference type="ChEBI" id="CHEBI:61560"/>
        <dbReference type="ChEBI" id="CHEBI:173112"/>
        <dbReference type="EC" id="2.7.7.7"/>
    </reaction>
</comment>
<dbReference type="InterPro" id="IPR001098">
    <property type="entry name" value="DNA-dir_DNA_pol_A_palm_dom"/>
</dbReference>
<feature type="domain" description="5'-3' exonuclease" evidence="18">
    <location>
        <begin position="3"/>
        <end position="264"/>
    </location>
</feature>
<dbReference type="PROSITE" id="PS00447">
    <property type="entry name" value="DNA_POLYMERASE_A"/>
    <property type="match status" value="1"/>
</dbReference>
<dbReference type="RefSeq" id="WP_092435327.1">
    <property type="nucleotide sequence ID" value="NZ_FMYP01000005.1"/>
</dbReference>
<dbReference type="InterPro" id="IPR002421">
    <property type="entry name" value="5-3_exonuclease"/>
</dbReference>
<dbReference type="InterPro" id="IPR036397">
    <property type="entry name" value="RNaseH_sf"/>
</dbReference>
<evidence type="ECO:0000313" key="20">
    <source>
        <dbReference type="EMBL" id="SDB87484.1"/>
    </source>
</evidence>
<evidence type="ECO:0000256" key="11">
    <source>
        <dbReference type="ARBA" id="ARBA00022932"/>
    </source>
</evidence>
<organism evidence="20 21">
    <name type="scientific">Williamwhitmania taraxaci</name>
    <dbReference type="NCBI Taxonomy" id="1640674"/>
    <lineage>
        <taxon>Bacteria</taxon>
        <taxon>Pseudomonadati</taxon>
        <taxon>Bacteroidota</taxon>
        <taxon>Bacteroidia</taxon>
        <taxon>Bacteroidales</taxon>
        <taxon>Williamwhitmaniaceae</taxon>
        <taxon>Williamwhitmania</taxon>
    </lineage>
</organism>
<comment type="similarity">
    <text evidence="1 16">Belongs to the DNA polymerase type-A family.</text>
</comment>